<organism evidence="1 2">
    <name type="scientific">Portunus trituberculatus</name>
    <name type="common">Swimming crab</name>
    <name type="synonym">Neptunus trituberculatus</name>
    <dbReference type="NCBI Taxonomy" id="210409"/>
    <lineage>
        <taxon>Eukaryota</taxon>
        <taxon>Metazoa</taxon>
        <taxon>Ecdysozoa</taxon>
        <taxon>Arthropoda</taxon>
        <taxon>Crustacea</taxon>
        <taxon>Multicrustacea</taxon>
        <taxon>Malacostraca</taxon>
        <taxon>Eumalacostraca</taxon>
        <taxon>Eucarida</taxon>
        <taxon>Decapoda</taxon>
        <taxon>Pleocyemata</taxon>
        <taxon>Brachyura</taxon>
        <taxon>Eubrachyura</taxon>
        <taxon>Portunoidea</taxon>
        <taxon>Portunidae</taxon>
        <taxon>Portuninae</taxon>
        <taxon>Portunus</taxon>
    </lineage>
</organism>
<evidence type="ECO:0000313" key="1">
    <source>
        <dbReference type="EMBL" id="MPC72742.1"/>
    </source>
</evidence>
<dbReference type="AlphaFoldDB" id="A0A5B7HN48"/>
<keyword evidence="2" id="KW-1185">Reference proteome</keyword>
<accession>A0A5B7HN48</accession>
<dbReference type="Proteomes" id="UP000324222">
    <property type="component" value="Unassembled WGS sequence"/>
</dbReference>
<protein>
    <submittedName>
        <fullName evidence="1">Uncharacterized protein</fullName>
    </submittedName>
</protein>
<name>A0A5B7HN48_PORTR</name>
<evidence type="ECO:0000313" key="2">
    <source>
        <dbReference type="Proteomes" id="UP000324222"/>
    </source>
</evidence>
<sequence>MYQLLQGYVCVGVRAPSVRMIRVHSAGLMESADAWSRWPLTTTALHDGPTLQTTAASVSFLPKVMLHPGYMHYMCKVQYTDVPIRYGF</sequence>
<dbReference type="EMBL" id="VSRR010035314">
    <property type="protein sequence ID" value="MPC72742.1"/>
    <property type="molecule type" value="Genomic_DNA"/>
</dbReference>
<reference evidence="1 2" key="1">
    <citation type="submission" date="2019-05" db="EMBL/GenBank/DDBJ databases">
        <title>Another draft genome of Portunus trituberculatus and its Hox gene families provides insights of decapod evolution.</title>
        <authorList>
            <person name="Jeong J.-H."/>
            <person name="Song I."/>
            <person name="Kim S."/>
            <person name="Choi T."/>
            <person name="Kim D."/>
            <person name="Ryu S."/>
            <person name="Kim W."/>
        </authorList>
    </citation>
    <scope>NUCLEOTIDE SEQUENCE [LARGE SCALE GENOMIC DNA]</scope>
    <source>
        <tissue evidence="1">Muscle</tissue>
    </source>
</reference>
<gene>
    <name evidence="1" type="ORF">E2C01_067055</name>
</gene>
<proteinExistence type="predicted"/>
<comment type="caution">
    <text evidence="1">The sequence shown here is derived from an EMBL/GenBank/DDBJ whole genome shotgun (WGS) entry which is preliminary data.</text>
</comment>